<protein>
    <submittedName>
        <fullName evidence="1">Uncharacterized protein</fullName>
    </submittedName>
</protein>
<organism evidence="1 2">
    <name type="scientific">Moniliophthora roreri (strain MCA 2997)</name>
    <name type="common">Cocoa frosty pod rot fungus</name>
    <name type="synonym">Crinipellis roreri</name>
    <dbReference type="NCBI Taxonomy" id="1381753"/>
    <lineage>
        <taxon>Eukaryota</taxon>
        <taxon>Fungi</taxon>
        <taxon>Dikarya</taxon>
        <taxon>Basidiomycota</taxon>
        <taxon>Agaricomycotina</taxon>
        <taxon>Agaricomycetes</taxon>
        <taxon>Agaricomycetidae</taxon>
        <taxon>Agaricales</taxon>
        <taxon>Marasmiineae</taxon>
        <taxon>Marasmiaceae</taxon>
        <taxon>Moniliophthora</taxon>
    </lineage>
</organism>
<sequence>MIGVTQETLTIRCAGSQHSIGEGFLGSRISEANRKHDKEVTNLSRNTPEWRLLKDCSHRQLRKVFCGFLARFKACIKFIIRTSGYDLKGLYSGLVVVRKAMRSASRMVTGGVGRKWRQTCYVIGEEGCIVLAVEVSGSTVTILGLDVEEMMKHTPTYGTLPFNRGIDLLRNAARHTQTRPPSHENAKLADSIDSFITRLVLGIVRVSIANSIASHSPRLHDLEIAESTSNTSEPTNISGMDQGVESGCNLLWEEKTRIEFVLVPGLSKSHDRLVLLMNVLLEYLILANNPIQAPSLFSESESG</sequence>
<name>V2XHG2_MONRO</name>
<gene>
    <name evidence="1" type="ORF">Moror_1078</name>
</gene>
<comment type="caution">
    <text evidence="1">The sequence shown here is derived from an EMBL/GenBank/DDBJ whole genome shotgun (WGS) entry which is preliminary data.</text>
</comment>
<proteinExistence type="predicted"/>
<reference evidence="1 2" key="1">
    <citation type="journal article" date="2014" name="BMC Genomics">
        <title>Genome and secretome analysis of the hemibiotrophic fungal pathogen, Moniliophthora roreri, which causes frosty pod rot disease of cacao: mechanisms of the biotrophic and necrotrophic phases.</title>
        <authorList>
            <person name="Meinhardt L.W."/>
            <person name="Costa G.G.L."/>
            <person name="Thomazella D.P.T."/>
            <person name="Teixeira P.J.P.L."/>
            <person name="Carazzolle M.F."/>
            <person name="Schuster S.C."/>
            <person name="Carlson J.E."/>
            <person name="Guiltinan M.J."/>
            <person name="Mieczkowski P."/>
            <person name="Farmer A."/>
            <person name="Ramaraj T."/>
            <person name="Crozier J."/>
            <person name="Davis R.E."/>
            <person name="Shao J."/>
            <person name="Melnick R.L."/>
            <person name="Pereira G.A.G."/>
            <person name="Bailey B.A."/>
        </authorList>
    </citation>
    <scope>NUCLEOTIDE SEQUENCE [LARGE SCALE GENOMIC DNA]</scope>
    <source>
        <strain evidence="1 2">MCA 2997</strain>
    </source>
</reference>
<evidence type="ECO:0000313" key="2">
    <source>
        <dbReference type="Proteomes" id="UP000017559"/>
    </source>
</evidence>
<dbReference type="KEGG" id="mrr:Moror_1078"/>
<dbReference type="HOGENOM" id="CLU_918567_0_0_1"/>
<keyword evidence="2" id="KW-1185">Reference proteome</keyword>
<evidence type="ECO:0000313" key="1">
    <source>
        <dbReference type="EMBL" id="ESK93142.1"/>
    </source>
</evidence>
<dbReference type="EMBL" id="AWSO01000224">
    <property type="protein sequence ID" value="ESK93142.1"/>
    <property type="molecule type" value="Genomic_DNA"/>
</dbReference>
<dbReference type="AlphaFoldDB" id="V2XHG2"/>
<accession>V2XHG2</accession>
<dbReference type="Proteomes" id="UP000017559">
    <property type="component" value="Unassembled WGS sequence"/>
</dbReference>